<reference evidence="3" key="1">
    <citation type="submission" date="2017-05" db="EMBL/GenBank/DDBJ databases">
        <authorList>
            <person name="Sung H."/>
        </authorList>
    </citation>
    <scope>NUCLEOTIDE SEQUENCE [LARGE SCALE GENOMIC DNA]</scope>
    <source>
        <strain evidence="3">AR23208</strain>
    </source>
</reference>
<protein>
    <submittedName>
        <fullName evidence="2">GNAT family N-acetyltransferase</fullName>
    </submittedName>
</protein>
<dbReference type="InterPro" id="IPR016181">
    <property type="entry name" value="Acyl_CoA_acyltransferase"/>
</dbReference>
<dbReference type="RefSeq" id="WP_087455582.1">
    <property type="nucleotide sequence ID" value="NZ_CP021434.1"/>
</dbReference>
<name>A0A1Y0IL17_9BACL</name>
<accession>A0A1Y0IL17</accession>
<sequence>MKLEPAVLDGVRVRLVPLAREHAAGIYEAAKAEEIWAYMPYAIDSPAMAEHFVEETLKRVEQGVDLAFVVIDKETEQIIGSTRYLDISLPNMGLEIGWTWYHPSVWRSRVNTECKYLLLRHAFETLNFLRVQIKTDNRNVRSQNAIARLGAVREGVLRNHMVLKSGYVRDTVFFSVIDREWPEVKAKLEAFLN</sequence>
<dbReference type="Proteomes" id="UP000195437">
    <property type="component" value="Chromosome"/>
</dbReference>
<evidence type="ECO:0000313" key="2">
    <source>
        <dbReference type="EMBL" id="ARU60195.1"/>
    </source>
</evidence>
<gene>
    <name evidence="2" type="ORF">CBW65_03330</name>
</gene>
<dbReference type="AlphaFoldDB" id="A0A1Y0IL17"/>
<dbReference type="Gene3D" id="3.40.630.30">
    <property type="match status" value="1"/>
</dbReference>
<keyword evidence="2" id="KW-0808">Transferase</keyword>
<proteinExistence type="predicted"/>
<organism evidence="2 3">
    <name type="scientific">Tumebacillus avium</name>
    <dbReference type="NCBI Taxonomy" id="1903704"/>
    <lineage>
        <taxon>Bacteria</taxon>
        <taxon>Bacillati</taxon>
        <taxon>Bacillota</taxon>
        <taxon>Bacilli</taxon>
        <taxon>Bacillales</taxon>
        <taxon>Alicyclobacillaceae</taxon>
        <taxon>Tumebacillus</taxon>
    </lineage>
</organism>
<keyword evidence="3" id="KW-1185">Reference proteome</keyword>
<evidence type="ECO:0000313" key="3">
    <source>
        <dbReference type="Proteomes" id="UP000195437"/>
    </source>
</evidence>
<dbReference type="GO" id="GO:0016747">
    <property type="term" value="F:acyltransferase activity, transferring groups other than amino-acyl groups"/>
    <property type="evidence" value="ECO:0007669"/>
    <property type="project" value="InterPro"/>
</dbReference>
<dbReference type="SUPFAM" id="SSF55729">
    <property type="entry name" value="Acyl-CoA N-acyltransferases (Nat)"/>
    <property type="match status" value="1"/>
</dbReference>
<dbReference type="PROSITE" id="PS51186">
    <property type="entry name" value="GNAT"/>
    <property type="match status" value="1"/>
</dbReference>
<dbReference type="EMBL" id="CP021434">
    <property type="protein sequence ID" value="ARU60195.1"/>
    <property type="molecule type" value="Genomic_DNA"/>
</dbReference>
<dbReference type="Pfam" id="PF13302">
    <property type="entry name" value="Acetyltransf_3"/>
    <property type="match status" value="1"/>
</dbReference>
<dbReference type="InterPro" id="IPR000182">
    <property type="entry name" value="GNAT_dom"/>
</dbReference>
<feature type="domain" description="N-acetyltransferase" evidence="1">
    <location>
        <begin position="13"/>
        <end position="169"/>
    </location>
</feature>
<dbReference type="OrthoDB" id="9795199at2"/>
<dbReference type="PANTHER" id="PTHR43610:SF1">
    <property type="entry name" value="N-ACETYLTRANSFERASE DOMAIN-CONTAINING PROTEIN"/>
    <property type="match status" value="1"/>
</dbReference>
<dbReference type="KEGG" id="tum:CBW65_03330"/>
<evidence type="ECO:0000259" key="1">
    <source>
        <dbReference type="PROSITE" id="PS51186"/>
    </source>
</evidence>
<dbReference type="PANTHER" id="PTHR43610">
    <property type="entry name" value="BLL6696 PROTEIN"/>
    <property type="match status" value="1"/>
</dbReference>